<dbReference type="InParanoid" id="A0A7R8YPU9"/>
<dbReference type="AlphaFoldDB" id="A0A7R8YPU9"/>
<gene>
    <name evidence="9" type="ORF">HERILL_LOCUS4145</name>
</gene>
<dbReference type="InterPro" id="IPR052192">
    <property type="entry name" value="Insect_Ionotropic_Sensory_Rcpt"/>
</dbReference>
<evidence type="ECO:0000313" key="10">
    <source>
        <dbReference type="Proteomes" id="UP000594454"/>
    </source>
</evidence>
<evidence type="ECO:0000256" key="1">
    <source>
        <dbReference type="ARBA" id="ARBA00004651"/>
    </source>
</evidence>
<keyword evidence="5 8" id="KW-0472">Membrane</keyword>
<dbReference type="GO" id="GO:0005886">
    <property type="term" value="C:plasma membrane"/>
    <property type="evidence" value="ECO:0007669"/>
    <property type="project" value="UniProtKB-SubCell"/>
</dbReference>
<keyword evidence="2" id="KW-1003">Cell membrane</keyword>
<name>A0A7R8YPU9_HERIL</name>
<accession>A0A7R8YPU9</accession>
<evidence type="ECO:0008006" key="11">
    <source>
        <dbReference type="Google" id="ProtNLM"/>
    </source>
</evidence>
<dbReference type="Proteomes" id="UP000594454">
    <property type="component" value="Chromosome 2"/>
</dbReference>
<evidence type="ECO:0000256" key="8">
    <source>
        <dbReference type="SAM" id="Phobius"/>
    </source>
</evidence>
<dbReference type="PANTHER" id="PTHR42643">
    <property type="entry name" value="IONOTROPIC RECEPTOR 20A-RELATED"/>
    <property type="match status" value="1"/>
</dbReference>
<evidence type="ECO:0000256" key="6">
    <source>
        <dbReference type="ARBA" id="ARBA00023170"/>
    </source>
</evidence>
<evidence type="ECO:0000256" key="3">
    <source>
        <dbReference type="ARBA" id="ARBA00022692"/>
    </source>
</evidence>
<keyword evidence="10" id="KW-1185">Reference proteome</keyword>
<proteinExistence type="predicted"/>
<evidence type="ECO:0000256" key="2">
    <source>
        <dbReference type="ARBA" id="ARBA00022475"/>
    </source>
</evidence>
<protein>
    <recommendedName>
        <fullName evidence="11">Ionotropic receptor</fullName>
    </recommendedName>
</protein>
<evidence type="ECO:0000256" key="5">
    <source>
        <dbReference type="ARBA" id="ARBA00023136"/>
    </source>
</evidence>
<sequence>MNHSRMIQANRVERPGSDEVFSYLFRAILEFYSIKNIVRLYTGKDLRYSSNYTAENFDRILRKETMVPSVVATLQMDISTLVYKQLITIVYLSTYSGNLPLNILSKTLSFLYESKILFVLMDKRTSLQSLFQWCWLHGMVNVLVYEPYQKRVFTYFPFSQFRIAEVPYKEVHSYFPEKLENLHGLTLTSPVFMDLPRVFKYQDKFGRLQYGGYLVKLIFTFLQKYNGTFREFKLNNPTANKNIYLTHSLLENGTINFSIHASIKVSKLVEMSEPVAKHITCVVLPTMVLSRRKYFDLPFSRALWICIGAMFSISFVLRLIFYIQQYGRLFLFQAGIDTLKLLLQQQFSQSKQKTRFSRTFACLEVPVLILGLILNSLYQSKLTSFLIKFIEDDRISTWDSLRRSKIKIGLKNVAYDLILQTEMFPLNHLDSFINEEASDINIEQNLAELNTNFGYFLVEDQMAFLDQQQKHAPRQLFYATDFCISAYEYGFALKKFSPILYILNKTIKQISESGLIDQWIEEAFHECREGGLMNYPQFRGTLFSPLSLDDYGDVWIVFLIGLIVSTFVFVGEMFVWSLQNIIHSKKI</sequence>
<organism evidence="9 10">
    <name type="scientific">Hermetia illucens</name>
    <name type="common">Black soldier fly</name>
    <dbReference type="NCBI Taxonomy" id="343691"/>
    <lineage>
        <taxon>Eukaryota</taxon>
        <taxon>Metazoa</taxon>
        <taxon>Ecdysozoa</taxon>
        <taxon>Arthropoda</taxon>
        <taxon>Hexapoda</taxon>
        <taxon>Insecta</taxon>
        <taxon>Pterygota</taxon>
        <taxon>Neoptera</taxon>
        <taxon>Endopterygota</taxon>
        <taxon>Diptera</taxon>
        <taxon>Brachycera</taxon>
        <taxon>Stratiomyomorpha</taxon>
        <taxon>Stratiomyidae</taxon>
        <taxon>Hermetiinae</taxon>
        <taxon>Hermetia</taxon>
    </lineage>
</organism>
<feature type="transmembrane region" description="Helical" evidence="8">
    <location>
        <begin position="554"/>
        <end position="578"/>
    </location>
</feature>
<dbReference type="PANTHER" id="PTHR42643:SF39">
    <property type="entry name" value="IONOTROPIC RECEPTOR 56A-RELATED"/>
    <property type="match status" value="1"/>
</dbReference>
<dbReference type="OrthoDB" id="7912094at2759"/>
<feature type="transmembrane region" description="Helical" evidence="8">
    <location>
        <begin position="360"/>
        <end position="378"/>
    </location>
</feature>
<keyword evidence="7" id="KW-0325">Glycoprotein</keyword>
<dbReference type="SUPFAM" id="SSF53850">
    <property type="entry name" value="Periplasmic binding protein-like II"/>
    <property type="match status" value="1"/>
</dbReference>
<keyword evidence="6" id="KW-0675">Receptor</keyword>
<evidence type="ECO:0000256" key="4">
    <source>
        <dbReference type="ARBA" id="ARBA00022989"/>
    </source>
</evidence>
<reference evidence="9 10" key="1">
    <citation type="submission" date="2020-11" db="EMBL/GenBank/DDBJ databases">
        <authorList>
            <person name="Wallbank WR R."/>
            <person name="Pardo Diaz C."/>
            <person name="Kozak K."/>
            <person name="Martin S."/>
            <person name="Jiggins C."/>
            <person name="Moest M."/>
            <person name="Warren A I."/>
            <person name="Generalovic N T."/>
            <person name="Byers J.R.P. K."/>
            <person name="Montejo-Kovacevich G."/>
            <person name="Yen C E."/>
        </authorList>
    </citation>
    <scope>NUCLEOTIDE SEQUENCE [LARGE SCALE GENOMIC DNA]</scope>
</reference>
<keyword evidence="4 8" id="KW-1133">Transmembrane helix</keyword>
<evidence type="ECO:0000313" key="9">
    <source>
        <dbReference type="EMBL" id="CAD7081018.1"/>
    </source>
</evidence>
<dbReference type="EMBL" id="LR899010">
    <property type="protein sequence ID" value="CAD7081018.1"/>
    <property type="molecule type" value="Genomic_DNA"/>
</dbReference>
<keyword evidence="3 8" id="KW-0812">Transmembrane</keyword>
<evidence type="ECO:0000256" key="7">
    <source>
        <dbReference type="ARBA" id="ARBA00023180"/>
    </source>
</evidence>
<comment type="subcellular location">
    <subcellularLocation>
        <location evidence="1">Cell membrane</location>
        <topology evidence="1">Multi-pass membrane protein</topology>
    </subcellularLocation>
</comment>
<feature type="transmembrane region" description="Helical" evidence="8">
    <location>
        <begin position="302"/>
        <end position="323"/>
    </location>
</feature>